<evidence type="ECO:0000256" key="4">
    <source>
        <dbReference type="ARBA" id="ARBA00022723"/>
    </source>
</evidence>
<reference evidence="11" key="1">
    <citation type="journal article" date="2019" name="Int. J. Syst. Evol. Microbiol.">
        <title>The Global Catalogue of Microorganisms (GCM) 10K type strain sequencing project: providing services to taxonomists for standard genome sequencing and annotation.</title>
        <authorList>
            <consortium name="The Broad Institute Genomics Platform"/>
            <consortium name="The Broad Institute Genome Sequencing Center for Infectious Disease"/>
            <person name="Wu L."/>
            <person name="Ma J."/>
        </authorList>
    </citation>
    <scope>NUCLEOTIDE SEQUENCE [LARGE SCALE GENOMIC DNA]</scope>
    <source>
        <strain evidence="11">JCM 17906</strain>
    </source>
</reference>
<keyword evidence="3" id="KW-0001">2Fe-2S</keyword>
<dbReference type="PRINTS" id="PR00409">
    <property type="entry name" value="PHDIOXRDTASE"/>
</dbReference>
<keyword evidence="7" id="KW-0411">Iron-sulfur</keyword>
<dbReference type="SUPFAM" id="SSF54292">
    <property type="entry name" value="2Fe-2S ferredoxin-like"/>
    <property type="match status" value="1"/>
</dbReference>
<dbReference type="SUPFAM" id="SSF63380">
    <property type="entry name" value="Riboflavin synthase domain-like"/>
    <property type="match status" value="1"/>
</dbReference>
<dbReference type="InterPro" id="IPR017938">
    <property type="entry name" value="Riboflavin_synthase-like_b-brl"/>
</dbReference>
<dbReference type="CDD" id="cd06185">
    <property type="entry name" value="PDR_like"/>
    <property type="match status" value="1"/>
</dbReference>
<comment type="caution">
    <text evidence="10">The sequence shown here is derived from an EMBL/GenBank/DDBJ whole genome shotgun (WGS) entry which is preliminary data.</text>
</comment>
<evidence type="ECO:0000256" key="2">
    <source>
        <dbReference type="ARBA" id="ARBA00022630"/>
    </source>
</evidence>
<evidence type="ECO:0000313" key="10">
    <source>
        <dbReference type="EMBL" id="GAA4542498.1"/>
    </source>
</evidence>
<keyword evidence="11" id="KW-1185">Reference proteome</keyword>
<evidence type="ECO:0000256" key="5">
    <source>
        <dbReference type="ARBA" id="ARBA00023002"/>
    </source>
</evidence>
<dbReference type="Gene3D" id="3.10.20.30">
    <property type="match status" value="1"/>
</dbReference>
<evidence type="ECO:0000256" key="6">
    <source>
        <dbReference type="ARBA" id="ARBA00023004"/>
    </source>
</evidence>
<dbReference type="SUPFAM" id="SSF52343">
    <property type="entry name" value="Ferredoxin reductase-like, C-terminal NADP-linked domain"/>
    <property type="match status" value="1"/>
</dbReference>
<dbReference type="InterPro" id="IPR036010">
    <property type="entry name" value="2Fe-2S_ferredoxin-like_sf"/>
</dbReference>
<dbReference type="InterPro" id="IPR050415">
    <property type="entry name" value="MRET"/>
</dbReference>
<dbReference type="CDD" id="cd00207">
    <property type="entry name" value="fer2"/>
    <property type="match status" value="1"/>
</dbReference>
<dbReference type="InterPro" id="IPR012675">
    <property type="entry name" value="Beta-grasp_dom_sf"/>
</dbReference>
<keyword evidence="2" id="KW-0285">Flavoprotein</keyword>
<dbReference type="InterPro" id="IPR001041">
    <property type="entry name" value="2Fe-2S_ferredoxin-type"/>
</dbReference>
<dbReference type="InterPro" id="IPR039261">
    <property type="entry name" value="FNR_nucleotide-bd"/>
</dbReference>
<dbReference type="Pfam" id="PF00111">
    <property type="entry name" value="Fer2"/>
    <property type="match status" value="1"/>
</dbReference>
<proteinExistence type="predicted"/>
<dbReference type="PANTHER" id="PTHR47354:SF1">
    <property type="entry name" value="CARNITINE MONOOXYGENASE REDUCTASE SUBUNIT"/>
    <property type="match status" value="1"/>
</dbReference>
<dbReference type="Gene3D" id="2.40.30.10">
    <property type="entry name" value="Translation factors"/>
    <property type="match status" value="1"/>
</dbReference>
<gene>
    <name evidence="10" type="ORF">GCM10023175_17930</name>
</gene>
<accession>A0ABP8RMD7</accession>
<name>A0ABP8RMD7_9PSEU</name>
<feature type="domain" description="2Fe-2S ferredoxin-type" evidence="8">
    <location>
        <begin position="235"/>
        <end position="319"/>
    </location>
</feature>
<feature type="domain" description="FAD-binding FR-type" evidence="9">
    <location>
        <begin position="17"/>
        <end position="118"/>
    </location>
</feature>
<dbReference type="EMBL" id="BAABGT010000025">
    <property type="protein sequence ID" value="GAA4542498.1"/>
    <property type="molecule type" value="Genomic_DNA"/>
</dbReference>
<organism evidence="10 11">
    <name type="scientific">Pseudonocardia xishanensis</name>
    <dbReference type="NCBI Taxonomy" id="630995"/>
    <lineage>
        <taxon>Bacteria</taxon>
        <taxon>Bacillati</taxon>
        <taxon>Actinomycetota</taxon>
        <taxon>Actinomycetes</taxon>
        <taxon>Pseudonocardiales</taxon>
        <taxon>Pseudonocardiaceae</taxon>
        <taxon>Pseudonocardia</taxon>
    </lineage>
</organism>
<dbReference type="InterPro" id="IPR017927">
    <property type="entry name" value="FAD-bd_FR_type"/>
</dbReference>
<dbReference type="Proteomes" id="UP001501598">
    <property type="component" value="Unassembled WGS sequence"/>
</dbReference>
<dbReference type="PANTHER" id="PTHR47354">
    <property type="entry name" value="NADH OXIDOREDUCTASE HCR"/>
    <property type="match status" value="1"/>
</dbReference>
<evidence type="ECO:0000313" key="11">
    <source>
        <dbReference type="Proteomes" id="UP001501598"/>
    </source>
</evidence>
<dbReference type="RefSeq" id="WP_345414629.1">
    <property type="nucleotide sequence ID" value="NZ_BAABGT010000025.1"/>
</dbReference>
<dbReference type="PROSITE" id="PS51085">
    <property type="entry name" value="2FE2S_FER_2"/>
    <property type="match status" value="1"/>
</dbReference>
<dbReference type="Gene3D" id="3.40.50.80">
    <property type="entry name" value="Nucleotide-binding domain of ferredoxin-NADP reductase (FNR) module"/>
    <property type="match status" value="1"/>
</dbReference>
<evidence type="ECO:0000256" key="7">
    <source>
        <dbReference type="ARBA" id="ARBA00023014"/>
    </source>
</evidence>
<evidence type="ECO:0000256" key="1">
    <source>
        <dbReference type="ARBA" id="ARBA00001974"/>
    </source>
</evidence>
<keyword evidence="4" id="KW-0479">Metal-binding</keyword>
<keyword evidence="6" id="KW-0408">Iron</keyword>
<dbReference type="PROSITE" id="PS51384">
    <property type="entry name" value="FAD_FR"/>
    <property type="match status" value="1"/>
</dbReference>
<evidence type="ECO:0000259" key="9">
    <source>
        <dbReference type="PROSITE" id="PS51384"/>
    </source>
</evidence>
<comment type="cofactor">
    <cofactor evidence="1">
        <name>FAD</name>
        <dbReference type="ChEBI" id="CHEBI:57692"/>
    </cofactor>
</comment>
<dbReference type="PROSITE" id="PS00197">
    <property type="entry name" value="2FE2S_FER_1"/>
    <property type="match status" value="1"/>
</dbReference>
<evidence type="ECO:0000256" key="3">
    <source>
        <dbReference type="ARBA" id="ARBA00022714"/>
    </source>
</evidence>
<protein>
    <submittedName>
        <fullName evidence="10">PDR/VanB family oxidoreductase</fullName>
    </submittedName>
</protein>
<evidence type="ECO:0000259" key="8">
    <source>
        <dbReference type="PROSITE" id="PS51085"/>
    </source>
</evidence>
<sequence length="319" mass="34341">MTSTDVRPAVLPPRADEGVLDLEVIELRRESDRVLSVLLADPARRLLPEWAPGAHIDLGLPEHVRQYSLCGDPADRRTYRIAVLREDASRGGSEYVHAVLRPGERVEVGGPRNHFPLVPAAEYVFVAGGIGITPLLPMIEAVRAAGLSWRLLYSGRSRGSMAFLDRLGTDERIDIRGGRFDLVAALGLPRAGVAVYCCGPAPLIEAMEHACADWPAGTLHVERFAATARDTTDDVPFDVVAQRSGVRVTVPAGESALDVLEAAGVELPNACREGICGSCETPVLAGLPEHRDELTEPDAVDRVMPCVSRARTPELVLDA</sequence>
<keyword evidence="5" id="KW-0560">Oxidoreductase</keyword>
<dbReference type="InterPro" id="IPR006058">
    <property type="entry name" value="2Fe2S_fd_BS"/>
</dbReference>